<dbReference type="RefSeq" id="WP_266280481.1">
    <property type="nucleotide sequence ID" value="NZ_JAPKNF010000001.1"/>
</dbReference>
<name>A0ABU0M4C7_9HYPH</name>
<gene>
    <name evidence="2" type="ORF">QO015_001405</name>
</gene>
<comment type="caution">
    <text evidence="2">The sequence shown here is derived from an EMBL/GenBank/DDBJ whole genome shotgun (WGS) entry which is preliminary data.</text>
</comment>
<organism evidence="2 3">
    <name type="scientific">Kaistia geumhonensis</name>
    <dbReference type="NCBI Taxonomy" id="410839"/>
    <lineage>
        <taxon>Bacteria</taxon>
        <taxon>Pseudomonadati</taxon>
        <taxon>Pseudomonadota</taxon>
        <taxon>Alphaproteobacteria</taxon>
        <taxon>Hyphomicrobiales</taxon>
        <taxon>Kaistiaceae</taxon>
        <taxon>Kaistia</taxon>
    </lineage>
</organism>
<dbReference type="EMBL" id="JAUSWJ010000001">
    <property type="protein sequence ID" value="MDQ0515792.1"/>
    <property type="molecule type" value="Genomic_DNA"/>
</dbReference>
<protein>
    <submittedName>
        <fullName evidence="2">Uncharacterized protein</fullName>
    </submittedName>
</protein>
<keyword evidence="3" id="KW-1185">Reference proteome</keyword>
<reference evidence="2 3" key="1">
    <citation type="submission" date="2023-07" db="EMBL/GenBank/DDBJ databases">
        <title>Genomic Encyclopedia of Type Strains, Phase IV (KMG-IV): sequencing the most valuable type-strain genomes for metagenomic binning, comparative biology and taxonomic classification.</title>
        <authorList>
            <person name="Goeker M."/>
        </authorList>
    </citation>
    <scope>NUCLEOTIDE SEQUENCE [LARGE SCALE GENOMIC DNA]</scope>
    <source>
        <strain evidence="2 3">B1-1</strain>
    </source>
</reference>
<feature type="chain" id="PRO_5046077970" evidence="1">
    <location>
        <begin position="21"/>
        <end position="182"/>
    </location>
</feature>
<feature type="signal peptide" evidence="1">
    <location>
        <begin position="1"/>
        <end position="20"/>
    </location>
</feature>
<dbReference type="Proteomes" id="UP001223743">
    <property type="component" value="Unassembled WGS sequence"/>
</dbReference>
<accession>A0ABU0M4C7</accession>
<evidence type="ECO:0000313" key="2">
    <source>
        <dbReference type="EMBL" id="MDQ0515792.1"/>
    </source>
</evidence>
<evidence type="ECO:0000313" key="3">
    <source>
        <dbReference type="Proteomes" id="UP001223743"/>
    </source>
</evidence>
<evidence type="ECO:0000256" key="1">
    <source>
        <dbReference type="SAM" id="SignalP"/>
    </source>
</evidence>
<sequence length="182" mass="19284">MKTTLVLAALATLIAAPALAAGPTCVSNADWLIVEKPHKDDVGNSYIVRSKSASPQAACSTKAAKGDRVIGTNDDPFFLLKLAGNYLMIDAGTGPDRGLVIYDLRDGSEIFSGGYDDESFKADVAGASFWTETGAKATRKNCPNIAAIEKDYLTPTIEAKARFDFAKGAVTVSKDTRCRATQ</sequence>
<proteinExistence type="predicted"/>
<keyword evidence="1" id="KW-0732">Signal</keyword>